<keyword evidence="2" id="KW-1185">Reference proteome</keyword>
<dbReference type="HOGENOM" id="CLU_166553_0_0_2"/>
<dbReference type="SUPFAM" id="SSF46785">
    <property type="entry name" value="Winged helix' DNA-binding domain"/>
    <property type="match status" value="1"/>
</dbReference>
<evidence type="ECO:0000313" key="2">
    <source>
        <dbReference type="Proteomes" id="UP000010469"/>
    </source>
</evidence>
<name>L0ABH0_CALLD</name>
<protein>
    <submittedName>
        <fullName evidence="1">Putative transcriptional regulator</fullName>
    </submittedName>
</protein>
<dbReference type="Proteomes" id="UP000010469">
    <property type="component" value="Chromosome"/>
</dbReference>
<dbReference type="InterPro" id="IPR036390">
    <property type="entry name" value="WH_DNA-bd_sf"/>
</dbReference>
<proteinExistence type="predicted"/>
<evidence type="ECO:0000313" key="1">
    <source>
        <dbReference type="EMBL" id="AFZ70482.1"/>
    </source>
</evidence>
<gene>
    <name evidence="1" type="ordered locus">Calag_0738</name>
</gene>
<dbReference type="InterPro" id="IPR036388">
    <property type="entry name" value="WH-like_DNA-bd_sf"/>
</dbReference>
<dbReference type="STRING" id="1056495.Calag_0738"/>
<dbReference type="eggNOG" id="arCOG05989">
    <property type="taxonomic scope" value="Archaea"/>
</dbReference>
<dbReference type="InParanoid" id="L0ABH0"/>
<dbReference type="Gene3D" id="1.10.10.10">
    <property type="entry name" value="Winged helix-like DNA-binding domain superfamily/Winged helix DNA-binding domain"/>
    <property type="match status" value="1"/>
</dbReference>
<dbReference type="EMBL" id="CP003378">
    <property type="protein sequence ID" value="AFZ70482.1"/>
    <property type="molecule type" value="Genomic_DNA"/>
</dbReference>
<dbReference type="AlphaFoldDB" id="L0ABH0"/>
<accession>L0ABH0</accession>
<reference evidence="2" key="1">
    <citation type="submission" date="2012-03" db="EMBL/GenBank/DDBJ databases">
        <title>Complete genome of Caldisphaera lagunensis DSM 15908.</title>
        <authorList>
            <person name="Lucas S."/>
            <person name="Copeland A."/>
            <person name="Lapidus A."/>
            <person name="Glavina del Rio T."/>
            <person name="Dalin E."/>
            <person name="Tice H."/>
            <person name="Bruce D."/>
            <person name="Goodwin L."/>
            <person name="Pitluck S."/>
            <person name="Peters L."/>
            <person name="Mikhailova N."/>
            <person name="Teshima H."/>
            <person name="Kyrpides N."/>
            <person name="Mavromatis K."/>
            <person name="Ivanova N."/>
            <person name="Brettin T."/>
            <person name="Detter J.C."/>
            <person name="Han C."/>
            <person name="Larimer F."/>
            <person name="Land M."/>
            <person name="Hauser L."/>
            <person name="Markowitz V."/>
            <person name="Cheng J.-F."/>
            <person name="Hugenholtz P."/>
            <person name="Woyke T."/>
            <person name="Wu D."/>
            <person name="Spring S."/>
            <person name="Schroeder M."/>
            <person name="Brambilla E."/>
            <person name="Klenk H.-P."/>
            <person name="Eisen J.A."/>
        </authorList>
    </citation>
    <scope>NUCLEOTIDE SEQUENCE [LARGE SCALE GENOMIC DNA]</scope>
    <source>
        <strain evidence="2">DSM 15908 / JCM 11604 / IC-154</strain>
    </source>
</reference>
<sequence length="127" mass="14455">MQRLMTKYVHLLGKESRQKIIEILADERGVRELANELDITPAAVSKYLSGLTHPSDLVIERAIKIANEDEIRKIAKIVEEEFIEGLTSFVEWSVDKGVLDTRFYRRLNDITAKVGLVTLSQRDLNAS</sequence>
<dbReference type="KEGG" id="clg:Calag_0738"/>
<organism evidence="1 2">
    <name type="scientific">Caldisphaera lagunensis (strain DSM 15908 / JCM 11604 / ANMR 0165 / IC-154)</name>
    <dbReference type="NCBI Taxonomy" id="1056495"/>
    <lineage>
        <taxon>Archaea</taxon>
        <taxon>Thermoproteota</taxon>
        <taxon>Thermoprotei</taxon>
        <taxon>Acidilobales</taxon>
        <taxon>Caldisphaeraceae</taxon>
        <taxon>Caldisphaera</taxon>
    </lineage>
</organism>